<dbReference type="AlphaFoldDB" id="A0A645GFV8"/>
<dbReference type="InterPro" id="IPR015424">
    <property type="entry name" value="PyrdxlP-dep_Trfase"/>
</dbReference>
<dbReference type="PANTHER" id="PTHR42684">
    <property type="entry name" value="ADENOSYLMETHIONINE-8-AMINO-7-OXONONANOATE AMINOTRANSFERASE"/>
    <property type="match status" value="1"/>
</dbReference>
<keyword evidence="1 4" id="KW-0032">Aminotransferase</keyword>
<dbReference type="InterPro" id="IPR049704">
    <property type="entry name" value="Aminotrans_3_PPA_site"/>
</dbReference>
<dbReference type="InterPro" id="IPR015422">
    <property type="entry name" value="PyrdxlP-dep_Trfase_small"/>
</dbReference>
<dbReference type="PANTHER" id="PTHR42684:SF17">
    <property type="entry name" value="ADENOSYLMETHIONINE-8-AMINO-7-OXONONANOATE AMINOTRANSFERASE"/>
    <property type="match status" value="1"/>
</dbReference>
<dbReference type="EMBL" id="VSSQ01074795">
    <property type="protein sequence ID" value="MPN25575.1"/>
    <property type="molecule type" value="Genomic_DNA"/>
</dbReference>
<keyword evidence="2 4" id="KW-0808">Transferase</keyword>
<dbReference type="Gene3D" id="3.90.1150.10">
    <property type="entry name" value="Aspartate Aminotransferase, domain 1"/>
    <property type="match status" value="1"/>
</dbReference>
<comment type="caution">
    <text evidence="4">The sequence shown here is derived from an EMBL/GenBank/DDBJ whole genome shotgun (WGS) entry which is preliminary data.</text>
</comment>
<dbReference type="Gene3D" id="3.40.640.10">
    <property type="entry name" value="Type I PLP-dependent aspartate aminotransferase-like (Major domain)"/>
    <property type="match status" value="1"/>
</dbReference>
<evidence type="ECO:0000256" key="1">
    <source>
        <dbReference type="ARBA" id="ARBA00022576"/>
    </source>
</evidence>
<evidence type="ECO:0000256" key="3">
    <source>
        <dbReference type="ARBA" id="ARBA00022898"/>
    </source>
</evidence>
<dbReference type="GO" id="GO:0030170">
    <property type="term" value="F:pyridoxal phosphate binding"/>
    <property type="evidence" value="ECO:0007669"/>
    <property type="project" value="InterPro"/>
</dbReference>
<protein>
    <submittedName>
        <fullName evidence="4">Adenosylmethionine-8-amino-7-oxononanoate aminotransferase</fullName>
        <ecNumber evidence="4">2.6.1.62</ecNumber>
    </submittedName>
</protein>
<sequence length="217" mass="23432">MILEPVFQGANAMRFYHPEYLKCCRELCSQFDILLIFDEIATGCGRLGPFFAAEFAGVAPDVMCVGKGLTGGAITLAAMVASDAVAETVSAGEPGVFMHGPTFMANPLACAAGCASLELFGCYDWRRRVAAIERQLRDELAPAKTLPGVREVRVLGAVGVIELAELPSPERVREVVLAHGVWLRPFGRWLYAMPPFVISPEELSRVSSAMLTLAGQR</sequence>
<proteinExistence type="predicted"/>
<dbReference type="GO" id="GO:0009102">
    <property type="term" value="P:biotin biosynthetic process"/>
    <property type="evidence" value="ECO:0007669"/>
    <property type="project" value="TreeGrafter"/>
</dbReference>
<gene>
    <name evidence="4" type="primary">bioA_8</name>
    <name evidence="4" type="ORF">SDC9_172987</name>
</gene>
<organism evidence="4">
    <name type="scientific">bioreactor metagenome</name>
    <dbReference type="NCBI Taxonomy" id="1076179"/>
    <lineage>
        <taxon>unclassified sequences</taxon>
        <taxon>metagenomes</taxon>
        <taxon>ecological metagenomes</taxon>
    </lineage>
</organism>
<dbReference type="Pfam" id="PF00202">
    <property type="entry name" value="Aminotran_3"/>
    <property type="match status" value="1"/>
</dbReference>
<dbReference type="EC" id="2.6.1.62" evidence="4"/>
<dbReference type="SUPFAM" id="SSF53383">
    <property type="entry name" value="PLP-dependent transferases"/>
    <property type="match status" value="1"/>
</dbReference>
<reference evidence="4" key="1">
    <citation type="submission" date="2019-08" db="EMBL/GenBank/DDBJ databases">
        <authorList>
            <person name="Kucharzyk K."/>
            <person name="Murdoch R.W."/>
            <person name="Higgins S."/>
            <person name="Loffler F."/>
        </authorList>
    </citation>
    <scope>NUCLEOTIDE SEQUENCE</scope>
</reference>
<dbReference type="InterPro" id="IPR005814">
    <property type="entry name" value="Aminotrans_3"/>
</dbReference>
<dbReference type="GO" id="GO:0004015">
    <property type="term" value="F:adenosylmethionine-8-amino-7-oxononanoate transaminase activity"/>
    <property type="evidence" value="ECO:0007669"/>
    <property type="project" value="UniProtKB-EC"/>
</dbReference>
<evidence type="ECO:0000256" key="2">
    <source>
        <dbReference type="ARBA" id="ARBA00022679"/>
    </source>
</evidence>
<keyword evidence="3" id="KW-0663">Pyridoxal phosphate</keyword>
<evidence type="ECO:0000313" key="4">
    <source>
        <dbReference type="EMBL" id="MPN25575.1"/>
    </source>
</evidence>
<name>A0A645GFV8_9ZZZZ</name>
<dbReference type="PROSITE" id="PS00600">
    <property type="entry name" value="AA_TRANSFER_CLASS_3"/>
    <property type="match status" value="1"/>
</dbReference>
<dbReference type="InterPro" id="IPR015421">
    <property type="entry name" value="PyrdxlP-dep_Trfase_major"/>
</dbReference>
<accession>A0A645GFV8</accession>